<dbReference type="AlphaFoldDB" id="A0A654IPS4"/>
<protein>
    <submittedName>
        <fullName evidence="1">Uncharacterized protein</fullName>
    </submittedName>
</protein>
<accession>A0A654IPS4</accession>
<evidence type="ECO:0000313" key="2">
    <source>
        <dbReference type="EMBL" id="WFQ95422.1"/>
    </source>
</evidence>
<reference evidence="1" key="1">
    <citation type="submission" date="2019-11" db="EMBL/GenBank/DDBJ databases">
        <authorList>
            <person name="Falquet L."/>
            <person name="Falquet L."/>
        </authorList>
    </citation>
    <scope>NUCLEOTIDE SEQUENCE</scope>
    <source>
        <strain evidence="1">14/OD_0492</strain>
    </source>
</reference>
<proteinExistence type="predicted"/>
<evidence type="ECO:0000313" key="1">
    <source>
        <dbReference type="EMBL" id="VZS00756.1"/>
    </source>
</evidence>
<sequence length="80" mass="9642">MNERNNIKIRIKNSKNNLNNTLKVLFFYLKESQNLLINCMKSKNIELGFLIRTHFDNDDYQKLDNVILIDDIDYLLETYK</sequence>
<gene>
    <name evidence="1" type="ORF">MF5582_00758</name>
    <name evidence="2" type="ORF">MFERI15407_00682</name>
</gene>
<reference evidence="2" key="2">
    <citation type="submission" date="2022-11" db="EMBL/GenBank/DDBJ databases">
        <title>Comparative genomic analysis of Mycoplasma feriruminatoris and the Mycoplasma mycoides cluster.</title>
        <authorList>
            <person name="Baby V."/>
            <person name="Ambroset C."/>
            <person name="Gaurivaud P."/>
            <person name="Boury C."/>
            <person name="Guichoux E."/>
            <person name="Lartigue C."/>
            <person name="Tardy F."/>
            <person name="Sirand-Pugnet P."/>
        </authorList>
    </citation>
    <scope>NUCLEOTIDE SEQUENCE</scope>
    <source>
        <strain evidence="2">L15407</strain>
    </source>
</reference>
<dbReference type="Proteomes" id="UP001178740">
    <property type="component" value="Chromosome"/>
</dbReference>
<dbReference type="EMBL" id="CP113499">
    <property type="protein sequence ID" value="WFQ95422.1"/>
    <property type="molecule type" value="Genomic_DNA"/>
</dbReference>
<organism evidence="1">
    <name type="scientific">Mycoplasma feriruminatoris</name>
    <dbReference type="NCBI Taxonomy" id="1179777"/>
    <lineage>
        <taxon>Bacteria</taxon>
        <taxon>Bacillati</taxon>
        <taxon>Mycoplasmatota</taxon>
        <taxon>Mollicutes</taxon>
        <taxon>Mycoplasmataceae</taxon>
        <taxon>Mycoplasma</taxon>
    </lineage>
</organism>
<name>A0A654IPS4_9MOLU</name>
<dbReference type="EMBL" id="LR739237">
    <property type="protein sequence ID" value="VZS00756.1"/>
    <property type="molecule type" value="Genomic_DNA"/>
</dbReference>